<evidence type="ECO:0000256" key="1">
    <source>
        <dbReference type="SAM" id="Phobius"/>
    </source>
</evidence>
<reference evidence="2" key="1">
    <citation type="submission" date="2021-09" db="EMBL/GenBank/DDBJ databases">
        <authorList>
            <consortium name="AG Swart"/>
            <person name="Singh M."/>
            <person name="Singh A."/>
            <person name="Seah K."/>
            <person name="Emmerich C."/>
        </authorList>
    </citation>
    <scope>NUCLEOTIDE SEQUENCE</scope>
    <source>
        <strain evidence="2">ATCC30299</strain>
    </source>
</reference>
<keyword evidence="1" id="KW-1133">Transmembrane helix</keyword>
<gene>
    <name evidence="2" type="ORF">BSTOLATCC_MIC30323</name>
</gene>
<dbReference type="AlphaFoldDB" id="A0AAU9J6U9"/>
<evidence type="ECO:0000313" key="2">
    <source>
        <dbReference type="EMBL" id="CAG9321937.1"/>
    </source>
</evidence>
<keyword evidence="3" id="KW-1185">Reference proteome</keyword>
<protein>
    <submittedName>
        <fullName evidence="2">Uncharacterized protein</fullName>
    </submittedName>
</protein>
<evidence type="ECO:0000313" key="3">
    <source>
        <dbReference type="Proteomes" id="UP001162131"/>
    </source>
</evidence>
<sequence length="71" mass="8391">MHGQLKIIIASLRPCRMRQVQAWLHREIMYAACKIRNLAGELVFVRIFLKVIVLEALFFVFGVLNEMRLLY</sequence>
<name>A0AAU9J6U9_9CILI</name>
<feature type="transmembrane region" description="Helical" evidence="1">
    <location>
        <begin position="43"/>
        <end position="64"/>
    </location>
</feature>
<keyword evidence="1" id="KW-0472">Membrane</keyword>
<proteinExistence type="predicted"/>
<keyword evidence="1" id="KW-0812">Transmembrane</keyword>
<dbReference type="Proteomes" id="UP001162131">
    <property type="component" value="Unassembled WGS sequence"/>
</dbReference>
<organism evidence="2 3">
    <name type="scientific">Blepharisma stoltei</name>
    <dbReference type="NCBI Taxonomy" id="1481888"/>
    <lineage>
        <taxon>Eukaryota</taxon>
        <taxon>Sar</taxon>
        <taxon>Alveolata</taxon>
        <taxon>Ciliophora</taxon>
        <taxon>Postciliodesmatophora</taxon>
        <taxon>Heterotrichea</taxon>
        <taxon>Heterotrichida</taxon>
        <taxon>Blepharismidae</taxon>
        <taxon>Blepharisma</taxon>
    </lineage>
</organism>
<dbReference type="EMBL" id="CAJZBQ010000030">
    <property type="protein sequence ID" value="CAG9321937.1"/>
    <property type="molecule type" value="Genomic_DNA"/>
</dbReference>
<accession>A0AAU9J6U9</accession>
<comment type="caution">
    <text evidence="2">The sequence shown here is derived from an EMBL/GenBank/DDBJ whole genome shotgun (WGS) entry which is preliminary data.</text>
</comment>